<evidence type="ECO:0000256" key="7">
    <source>
        <dbReference type="ARBA" id="ARBA00022884"/>
    </source>
</evidence>
<dbReference type="GO" id="GO:0005732">
    <property type="term" value="C:sno(s)RNA-containing ribonucleoprotein complex"/>
    <property type="evidence" value="ECO:0007669"/>
    <property type="project" value="InterPro"/>
</dbReference>
<evidence type="ECO:0000256" key="3">
    <source>
        <dbReference type="ARBA" id="ARBA00021438"/>
    </source>
</evidence>
<keyword evidence="8" id="KW-0539">Nucleus</keyword>
<feature type="region of interest" description="Disordered" evidence="11">
    <location>
        <begin position="16"/>
        <end position="108"/>
    </location>
</feature>
<comment type="subcellular location">
    <subcellularLocation>
        <location evidence="1">Nucleus</location>
    </subcellularLocation>
</comment>
<protein>
    <recommendedName>
        <fullName evidence="3">H/ACA ribonucleoprotein complex non-core subunit NAF1</fullName>
    </recommendedName>
</protein>
<dbReference type="GO" id="GO:0001522">
    <property type="term" value="P:pseudouridine synthesis"/>
    <property type="evidence" value="ECO:0007669"/>
    <property type="project" value="InterPro"/>
</dbReference>
<feature type="compositionally biased region" description="Polar residues" evidence="11">
    <location>
        <begin position="74"/>
        <end position="83"/>
    </location>
</feature>
<dbReference type="InterPro" id="IPR040309">
    <property type="entry name" value="Naf1"/>
</dbReference>
<evidence type="ECO:0000256" key="6">
    <source>
        <dbReference type="ARBA" id="ARBA00022553"/>
    </source>
</evidence>
<evidence type="ECO:0000256" key="5">
    <source>
        <dbReference type="ARBA" id="ARBA00022552"/>
    </source>
</evidence>
<feature type="compositionally biased region" description="Low complexity" evidence="11">
    <location>
        <begin position="127"/>
        <end position="142"/>
    </location>
</feature>
<evidence type="ECO:0000256" key="9">
    <source>
        <dbReference type="ARBA" id="ARBA00057529"/>
    </source>
</evidence>
<keyword evidence="7" id="KW-0694">RNA-binding</keyword>
<organism evidence="12 13">
    <name type="scientific">Oncorhynchus kisutch</name>
    <name type="common">Coho salmon</name>
    <name type="synonym">Salmo kisutch</name>
    <dbReference type="NCBI Taxonomy" id="8019"/>
    <lineage>
        <taxon>Eukaryota</taxon>
        <taxon>Metazoa</taxon>
        <taxon>Chordata</taxon>
        <taxon>Craniata</taxon>
        <taxon>Vertebrata</taxon>
        <taxon>Euteleostomi</taxon>
        <taxon>Actinopterygii</taxon>
        <taxon>Neopterygii</taxon>
        <taxon>Teleostei</taxon>
        <taxon>Protacanthopterygii</taxon>
        <taxon>Salmoniformes</taxon>
        <taxon>Salmonidae</taxon>
        <taxon>Salmoninae</taxon>
        <taxon>Oncorhynchus</taxon>
    </lineage>
</organism>
<evidence type="ECO:0000256" key="11">
    <source>
        <dbReference type="SAM" id="MobiDB-lite"/>
    </source>
</evidence>
<dbReference type="PANTHER" id="PTHR31633">
    <property type="entry name" value="H/ACA RIBONUCLEOPROTEIN COMPLEX NON-CORE SUBUNIT NAF1"/>
    <property type="match status" value="1"/>
</dbReference>
<reference evidence="12" key="1">
    <citation type="submission" date="2025-08" db="UniProtKB">
        <authorList>
            <consortium name="Ensembl"/>
        </authorList>
    </citation>
    <scope>IDENTIFICATION</scope>
</reference>
<dbReference type="InterPro" id="IPR038664">
    <property type="entry name" value="Gar1/Naf1_Cbf5-bd_sf"/>
</dbReference>
<evidence type="ECO:0000256" key="4">
    <source>
        <dbReference type="ARBA" id="ARBA00022517"/>
    </source>
</evidence>
<dbReference type="GO" id="GO:0005634">
    <property type="term" value="C:nucleus"/>
    <property type="evidence" value="ECO:0007669"/>
    <property type="project" value="UniProtKB-SubCell"/>
</dbReference>
<feature type="compositionally biased region" description="Polar residues" evidence="11">
    <location>
        <begin position="96"/>
        <end position="108"/>
    </location>
</feature>
<dbReference type="GO" id="GO:0043489">
    <property type="term" value="P:RNA stabilization"/>
    <property type="evidence" value="ECO:0007669"/>
    <property type="project" value="UniProtKB-ARBA"/>
</dbReference>
<keyword evidence="4" id="KW-0690">Ribosome biogenesis</keyword>
<evidence type="ECO:0000256" key="1">
    <source>
        <dbReference type="ARBA" id="ARBA00004123"/>
    </source>
</evidence>
<evidence type="ECO:0000256" key="8">
    <source>
        <dbReference type="ARBA" id="ARBA00023242"/>
    </source>
</evidence>
<dbReference type="GO" id="GO:0000493">
    <property type="term" value="P:box H/ACA snoRNP assembly"/>
    <property type="evidence" value="ECO:0007669"/>
    <property type="project" value="InterPro"/>
</dbReference>
<evidence type="ECO:0000313" key="13">
    <source>
        <dbReference type="Proteomes" id="UP000694557"/>
    </source>
</evidence>
<evidence type="ECO:0000256" key="10">
    <source>
        <dbReference type="ARBA" id="ARBA00063185"/>
    </source>
</evidence>
<comment type="subunit">
    <text evidence="10">During assembly of the complex, component of the small nucleolar ribonucleoprotein particles containing H/ACA-type snoRNAs (H/ACA snoRNPs) which contains NOLA2/NHP2, NOLA3/NOP10, NAF1 and DKC1/NOLA4. Interacts directly with DKC1/NOLA4.</text>
</comment>
<dbReference type="SUPFAM" id="SSF50447">
    <property type="entry name" value="Translation proteins"/>
    <property type="match status" value="1"/>
</dbReference>
<dbReference type="Proteomes" id="UP000694557">
    <property type="component" value="Unassembled WGS sequence"/>
</dbReference>
<dbReference type="GO" id="GO:0006364">
    <property type="term" value="P:rRNA processing"/>
    <property type="evidence" value="ECO:0007669"/>
    <property type="project" value="UniProtKB-KW"/>
</dbReference>
<keyword evidence="5" id="KW-0698">rRNA processing</keyword>
<comment type="function">
    <text evidence="9">RNA-binding protein required for the maturation of box H/ACA snoRNPs complex and ribosome biogenesis. During assembly of the H/ACA snoRNPs complex, it associates with the complex and disappears during maturation of the complex and is replaced by NOLA1/GAR1 to yield mature H/ACA snoRNPs complex. Probably competes with NOLA1/GAR1 for binding with DKC1/NOLA4.</text>
</comment>
<dbReference type="PANTHER" id="PTHR31633:SF1">
    <property type="entry name" value="H_ACA RIBONUCLEOPROTEIN COMPLEX NON-CORE SUBUNIT NAF1"/>
    <property type="match status" value="1"/>
</dbReference>
<proteinExistence type="inferred from homology"/>
<name>A0A8C7JY35_ONCKI</name>
<gene>
    <name evidence="12" type="primary">LOC116361499</name>
</gene>
<reference evidence="12" key="2">
    <citation type="submission" date="2025-09" db="UniProtKB">
        <authorList>
            <consortium name="Ensembl"/>
        </authorList>
    </citation>
    <scope>IDENTIFICATION</scope>
</reference>
<dbReference type="GeneTree" id="ENSGT00390000004697"/>
<feature type="region of interest" description="Disordered" evidence="11">
    <location>
        <begin position="123"/>
        <end position="143"/>
    </location>
</feature>
<feature type="compositionally biased region" description="Polar residues" evidence="11">
    <location>
        <begin position="48"/>
        <end position="57"/>
    </location>
</feature>
<dbReference type="InterPro" id="IPR009000">
    <property type="entry name" value="Transl_B-barrel_sf"/>
</dbReference>
<keyword evidence="6" id="KW-0597">Phosphoprotein</keyword>
<evidence type="ECO:0000256" key="2">
    <source>
        <dbReference type="ARBA" id="ARBA00009801"/>
    </source>
</evidence>
<dbReference type="GO" id="GO:0003723">
    <property type="term" value="F:RNA binding"/>
    <property type="evidence" value="ECO:0007669"/>
    <property type="project" value="UniProtKB-KW"/>
</dbReference>
<dbReference type="Ensembl" id="ENSOKIT00005099496.1">
    <property type="protein sequence ID" value="ENSOKIP00005093141.1"/>
    <property type="gene ID" value="ENSOKIG00005040594.1"/>
</dbReference>
<evidence type="ECO:0000313" key="12">
    <source>
        <dbReference type="Ensembl" id="ENSOKIP00005093141.1"/>
    </source>
</evidence>
<dbReference type="Pfam" id="PF04410">
    <property type="entry name" value="Gar1"/>
    <property type="match status" value="1"/>
</dbReference>
<keyword evidence="13" id="KW-1185">Reference proteome</keyword>
<feature type="region of interest" description="Disordered" evidence="11">
    <location>
        <begin position="299"/>
        <end position="350"/>
    </location>
</feature>
<accession>A0A8C7JY35</accession>
<dbReference type="InterPro" id="IPR007504">
    <property type="entry name" value="H/ACA_rnp_Gar1/Naf1"/>
</dbReference>
<dbReference type="AlphaFoldDB" id="A0A8C7JY35"/>
<dbReference type="FunFam" id="2.40.10.230:FF:000002">
    <property type="entry name" value="H/ACA ribonucleoprotein complex non-core subunit NAF1"/>
    <property type="match status" value="1"/>
</dbReference>
<comment type="similarity">
    <text evidence="2">Belongs to the NAF1 family.</text>
</comment>
<sequence length="388" mass="42842">MEAQPEETALVQEVLQSSAETHGEELELNNGTSTKHLKDGCTAETEPQGLTSVTSDSRLPGELTGGAEEMEVTENLSSVSSSELGDGTTHTHLRQDLSQDPPQDLSQEPPQVLLTLQDGVCVRDQQDSSSSSSDSDSDSSSSGVTLAVVLGQADEDDDDDEGFSRARKPCSIKTLDEILPEELPAVEELTVVLPEEAEILPLGSVTSIIQQLVIIQSLKDTPPLKDDSVIFNSDRLAVGKVFEVFGPVSSPFYVLRFNSESDIAERGVKLKDSMFYAPSLTDYTLYILTEQLRRLKGSDASWKNDQEPPPEALDFSDDEAEQKMKRKKKKGNVQKSERERGQRADQQPGQTHTLFLVNSETSVNFLQFMSGRCLECVEGHWWKFSWRI</sequence>
<dbReference type="Gene3D" id="2.40.10.230">
    <property type="entry name" value="Probable tRNA pseudouridine synthase domain"/>
    <property type="match status" value="1"/>
</dbReference>